<dbReference type="AlphaFoldDB" id="A0A811QZW8"/>
<accession>A0A811QZW8</accession>
<dbReference type="EMBL" id="CAJGYO010000012">
    <property type="protein sequence ID" value="CAD6261869.1"/>
    <property type="molecule type" value="Genomic_DNA"/>
</dbReference>
<organism evidence="2 3">
    <name type="scientific">Miscanthus lutarioriparius</name>
    <dbReference type="NCBI Taxonomy" id="422564"/>
    <lineage>
        <taxon>Eukaryota</taxon>
        <taxon>Viridiplantae</taxon>
        <taxon>Streptophyta</taxon>
        <taxon>Embryophyta</taxon>
        <taxon>Tracheophyta</taxon>
        <taxon>Spermatophyta</taxon>
        <taxon>Magnoliopsida</taxon>
        <taxon>Liliopsida</taxon>
        <taxon>Poales</taxon>
        <taxon>Poaceae</taxon>
        <taxon>PACMAD clade</taxon>
        <taxon>Panicoideae</taxon>
        <taxon>Andropogonodae</taxon>
        <taxon>Andropogoneae</taxon>
        <taxon>Saccharinae</taxon>
        <taxon>Miscanthus</taxon>
    </lineage>
</organism>
<feature type="region of interest" description="Disordered" evidence="1">
    <location>
        <begin position="67"/>
        <end position="132"/>
    </location>
</feature>
<protein>
    <submittedName>
        <fullName evidence="2">Uncharacterized protein</fullName>
    </submittedName>
</protein>
<comment type="caution">
    <text evidence="2">The sequence shown here is derived from an EMBL/GenBank/DDBJ whole genome shotgun (WGS) entry which is preliminary data.</text>
</comment>
<evidence type="ECO:0000256" key="1">
    <source>
        <dbReference type="SAM" id="MobiDB-lite"/>
    </source>
</evidence>
<keyword evidence="3" id="KW-1185">Reference proteome</keyword>
<dbReference type="Proteomes" id="UP000604825">
    <property type="component" value="Unassembled WGS sequence"/>
</dbReference>
<name>A0A811QZW8_9POAL</name>
<reference evidence="2" key="1">
    <citation type="submission" date="2020-10" db="EMBL/GenBank/DDBJ databases">
        <authorList>
            <person name="Han B."/>
            <person name="Lu T."/>
            <person name="Zhao Q."/>
            <person name="Huang X."/>
            <person name="Zhao Y."/>
        </authorList>
    </citation>
    <scope>NUCLEOTIDE SEQUENCE</scope>
</reference>
<feature type="compositionally biased region" description="Low complexity" evidence="1">
    <location>
        <begin position="115"/>
        <end position="132"/>
    </location>
</feature>
<gene>
    <name evidence="2" type="ORF">NCGR_LOCUS45255</name>
</gene>
<sequence length="132" mass="14118">MEGLDTSESGNGPGVRHVLKLSKAADEDYYVVGVGWYDVRNWRRIDHGHLFGAKTFFDARKKRRVLGVGGRDGQPLRRRRQGLDGHPDVPESAVAGRRREAAGAVAGGGDRDAAEGASRAAGSESCSGRSSQ</sequence>
<proteinExistence type="predicted"/>
<evidence type="ECO:0000313" key="2">
    <source>
        <dbReference type="EMBL" id="CAD6261869.1"/>
    </source>
</evidence>
<evidence type="ECO:0000313" key="3">
    <source>
        <dbReference type="Proteomes" id="UP000604825"/>
    </source>
</evidence>